<gene>
    <name evidence="9" type="ORF">OV079_09565</name>
</gene>
<dbReference type="PANTHER" id="PTHR15583:SF7">
    <property type="entry name" value="INTERLEUKIN CYTOKINE RECEPTOR-RELATED PROTEIN 2"/>
    <property type="match status" value="1"/>
</dbReference>
<evidence type="ECO:0000256" key="5">
    <source>
        <dbReference type="ARBA" id="ARBA00023136"/>
    </source>
</evidence>
<accession>A0A9X3EUL2</accession>
<dbReference type="Gene3D" id="3.40.50.11530">
    <property type="match status" value="1"/>
</dbReference>
<dbReference type="GO" id="GO:0016020">
    <property type="term" value="C:membrane"/>
    <property type="evidence" value="ECO:0007669"/>
    <property type="project" value="UniProtKB-SubCell"/>
</dbReference>
<keyword evidence="4" id="KW-1133">Transmembrane helix</keyword>
<dbReference type="AlphaFoldDB" id="A0A9X3EUL2"/>
<keyword evidence="6" id="KW-0675">Receptor</keyword>
<dbReference type="GO" id="GO:0030368">
    <property type="term" value="F:interleukin-17 receptor activity"/>
    <property type="evidence" value="ECO:0007669"/>
    <property type="project" value="InterPro"/>
</dbReference>
<reference evidence="9" key="1">
    <citation type="submission" date="2022-11" db="EMBL/GenBank/DDBJ databases">
        <title>Minimal conservation of predation-associated metabolite biosynthetic gene clusters underscores biosynthetic potential of Myxococcota including descriptions for ten novel species: Archangium lansinium sp. nov., Myxococcus landrumus sp. nov., Nannocystis bai.</title>
        <authorList>
            <person name="Ahearne A."/>
            <person name="Stevens C."/>
            <person name="Phillips K."/>
        </authorList>
    </citation>
    <scope>NUCLEOTIDE SEQUENCE</scope>
    <source>
        <strain evidence="9">Na p29</strain>
    </source>
</reference>
<keyword evidence="5" id="KW-0472">Membrane</keyword>
<dbReference type="SUPFAM" id="SSF52200">
    <property type="entry name" value="Toll/Interleukin receptor TIR domain"/>
    <property type="match status" value="1"/>
</dbReference>
<dbReference type="RefSeq" id="WP_267767651.1">
    <property type="nucleotide sequence ID" value="NZ_JAPNKE010000002.1"/>
</dbReference>
<dbReference type="InterPro" id="IPR013568">
    <property type="entry name" value="SEFIR_dom"/>
</dbReference>
<dbReference type="InterPro" id="IPR039465">
    <property type="entry name" value="IL-17_rcpt-like"/>
</dbReference>
<keyword evidence="7" id="KW-0325">Glycoprotein</keyword>
<dbReference type="Proteomes" id="UP001150924">
    <property type="component" value="Unassembled WGS sequence"/>
</dbReference>
<protein>
    <submittedName>
        <fullName evidence="9">TIR domain-containing protein</fullName>
    </submittedName>
</protein>
<comment type="caution">
    <text evidence="9">The sequence shown here is derived from an EMBL/GenBank/DDBJ whole genome shotgun (WGS) entry which is preliminary data.</text>
</comment>
<dbReference type="Pfam" id="PF19955">
    <property type="entry name" value="EAD1"/>
    <property type="match status" value="1"/>
</dbReference>
<dbReference type="PANTHER" id="PTHR15583">
    <property type="entry name" value="INTERLEUKIN-17 RECEPTOR"/>
    <property type="match status" value="1"/>
</dbReference>
<evidence type="ECO:0000256" key="4">
    <source>
        <dbReference type="ARBA" id="ARBA00022989"/>
    </source>
</evidence>
<evidence type="ECO:0000313" key="10">
    <source>
        <dbReference type="Proteomes" id="UP001150924"/>
    </source>
</evidence>
<dbReference type="Pfam" id="PF08357">
    <property type="entry name" value="SEFIR"/>
    <property type="match status" value="1"/>
</dbReference>
<evidence type="ECO:0000256" key="6">
    <source>
        <dbReference type="ARBA" id="ARBA00023170"/>
    </source>
</evidence>
<proteinExistence type="predicted"/>
<evidence type="ECO:0000256" key="1">
    <source>
        <dbReference type="ARBA" id="ARBA00004479"/>
    </source>
</evidence>
<evidence type="ECO:0000256" key="7">
    <source>
        <dbReference type="ARBA" id="ARBA00023180"/>
    </source>
</evidence>
<dbReference type="InterPro" id="IPR035897">
    <property type="entry name" value="Toll_tir_struct_dom_sf"/>
</dbReference>
<evidence type="ECO:0000256" key="3">
    <source>
        <dbReference type="ARBA" id="ARBA00022729"/>
    </source>
</evidence>
<sequence>MPRVFISYSHDSEPHREAVLALAQQLRRWGLDVHLDRFVPAPLEGWPRWMMTQVESADFVLIICTATYRRRFEGQEAVGVGKGVTFEGLLATQYLYDASTRNTRFIPVLFEGTPEADIPIVLRPYQRYTLPPDAEAYPEKLEQLVRHLMGLPEIVAAPLGPLKMLPLRDAKTPPTSAAPVTSTPAAVTTVRTALAPATIHSTGAADVRIEPNELLHRLLLSLFPTGDDFRGWVSLGPDGSSLVAHFPGGVASAAHVIAGGVEVLRRRGYLDAEFFTRLRSDFSRHRDDVERAAMACGAPLSAMITPTLAPVETSVTTSHGGLHPASRIPSAHPDELIQTLAEAYPDVRDARAVWVRAGGKASDVENIARPRDLWQRLWLQSRQGAAVRPAALLRAALDDLPNNTVLLEHIERVELGSP</sequence>
<name>A0A9X3EUL2_9BACT</name>
<dbReference type="EMBL" id="JAPNKE010000002">
    <property type="protein sequence ID" value="MCY1005808.1"/>
    <property type="molecule type" value="Genomic_DNA"/>
</dbReference>
<evidence type="ECO:0000256" key="2">
    <source>
        <dbReference type="ARBA" id="ARBA00022692"/>
    </source>
</evidence>
<evidence type="ECO:0000313" key="9">
    <source>
        <dbReference type="EMBL" id="MCY1005808.1"/>
    </source>
</evidence>
<keyword evidence="3" id="KW-0732">Signal</keyword>
<feature type="domain" description="SEFIR" evidence="8">
    <location>
        <begin position="1"/>
        <end position="139"/>
    </location>
</feature>
<keyword evidence="10" id="KW-1185">Reference proteome</keyword>
<organism evidence="9 10">
    <name type="scientific">Nannocystis pusilla</name>
    <dbReference type="NCBI Taxonomy" id="889268"/>
    <lineage>
        <taxon>Bacteria</taxon>
        <taxon>Pseudomonadati</taxon>
        <taxon>Myxococcota</taxon>
        <taxon>Polyangia</taxon>
        <taxon>Nannocystales</taxon>
        <taxon>Nannocystaceae</taxon>
        <taxon>Nannocystis</taxon>
    </lineage>
</organism>
<dbReference type="InterPro" id="IPR045430">
    <property type="entry name" value="EAD1"/>
</dbReference>
<evidence type="ECO:0000259" key="8">
    <source>
        <dbReference type="PROSITE" id="PS51534"/>
    </source>
</evidence>
<dbReference type="PROSITE" id="PS51534">
    <property type="entry name" value="SEFIR"/>
    <property type="match status" value="1"/>
</dbReference>
<keyword evidence="2" id="KW-0812">Transmembrane</keyword>
<comment type="subcellular location">
    <subcellularLocation>
        <location evidence="1">Membrane</location>
        <topology evidence="1">Single-pass type I membrane protein</topology>
    </subcellularLocation>
</comment>